<gene>
    <name evidence="1" type="ORF">SCABRO_02497</name>
</gene>
<organism evidence="1 2">
    <name type="scientific">Candidatus Scalindua brodae</name>
    <dbReference type="NCBI Taxonomy" id="237368"/>
    <lineage>
        <taxon>Bacteria</taxon>
        <taxon>Pseudomonadati</taxon>
        <taxon>Planctomycetota</taxon>
        <taxon>Candidatus Brocadiia</taxon>
        <taxon>Candidatus Brocadiales</taxon>
        <taxon>Candidatus Scalinduaceae</taxon>
        <taxon>Candidatus Scalindua</taxon>
    </lineage>
</organism>
<reference evidence="1 2" key="1">
    <citation type="submission" date="2014-10" db="EMBL/GenBank/DDBJ databases">
        <title>Draft genome of anammox bacterium scalindua brodae, obtained using differential coverage binning of sequence data from two enrichment reactors.</title>
        <authorList>
            <person name="Speth D.R."/>
            <person name="Russ L."/>
            <person name="Kartal B."/>
            <person name="Op den Camp H.J."/>
            <person name="Dutilh B.E."/>
            <person name="Jetten M.S."/>
        </authorList>
    </citation>
    <scope>NUCLEOTIDE SEQUENCE [LARGE SCALE GENOMIC DNA]</scope>
    <source>
        <strain evidence="1">RU1</strain>
    </source>
</reference>
<comment type="caution">
    <text evidence="1">The sequence shown here is derived from an EMBL/GenBank/DDBJ whole genome shotgun (WGS) entry which is preliminary data.</text>
</comment>
<evidence type="ECO:0000313" key="1">
    <source>
        <dbReference type="EMBL" id="KHE91796.1"/>
    </source>
</evidence>
<accession>A0A0B0EID0</accession>
<dbReference type="EMBL" id="JRYO01000177">
    <property type="protein sequence ID" value="KHE91796.1"/>
    <property type="molecule type" value="Genomic_DNA"/>
</dbReference>
<protein>
    <submittedName>
        <fullName evidence="1">Uncharacterized protein</fullName>
    </submittedName>
</protein>
<name>A0A0B0EID0_9BACT</name>
<dbReference type="AlphaFoldDB" id="A0A0B0EID0"/>
<sequence>MALDAQGYFQCLKSYLNLAYYAISTNMHNELKLIEKIFTPDGDKIITITLNVERDAFAFKLDKLNDQKGHPPTVETIG</sequence>
<proteinExistence type="predicted"/>
<dbReference type="Proteomes" id="UP000030652">
    <property type="component" value="Unassembled WGS sequence"/>
</dbReference>
<evidence type="ECO:0000313" key="2">
    <source>
        <dbReference type="Proteomes" id="UP000030652"/>
    </source>
</evidence>